<evidence type="ECO:0000313" key="3">
    <source>
        <dbReference type="Proteomes" id="UP000243542"/>
    </source>
</evidence>
<proteinExistence type="predicted"/>
<protein>
    <submittedName>
        <fullName evidence="2">Uncharacterized protein</fullName>
    </submittedName>
</protein>
<feature type="compositionally biased region" description="Low complexity" evidence="1">
    <location>
        <begin position="32"/>
        <end position="42"/>
    </location>
</feature>
<dbReference type="AlphaFoldDB" id="A0A2A9FFS0"/>
<feature type="region of interest" description="Disordered" evidence="1">
    <location>
        <begin position="19"/>
        <end position="42"/>
    </location>
</feature>
<feature type="compositionally biased region" description="Pro residues" evidence="1">
    <location>
        <begin position="19"/>
        <end position="28"/>
    </location>
</feature>
<organism evidence="2 3">
    <name type="scientific">Amycolatopsis sulphurea</name>
    <dbReference type="NCBI Taxonomy" id="76022"/>
    <lineage>
        <taxon>Bacteria</taxon>
        <taxon>Bacillati</taxon>
        <taxon>Actinomycetota</taxon>
        <taxon>Actinomycetes</taxon>
        <taxon>Pseudonocardiales</taxon>
        <taxon>Pseudonocardiaceae</taxon>
        <taxon>Amycolatopsis</taxon>
    </lineage>
</organism>
<name>A0A2A9FFS0_9PSEU</name>
<sequence>MRHRLAGVLLLPAVAGCPAEPPGSPPVTLPESSSFHSMFSSSPAPSTTVADGRNVAACSDGSCEILVSTGTRVAFTASNGPATLVVTRIAPGRRGLITARRFRRHYRTYCGTTRRRAVRHHLGPRRPRGTPADPGLDVYIGHCQGEFRVFHPRLSSSWHDDGVDELAQGDDGSPMTFGDYLRLHVAWARRAAEVQAEAADLYHQLAERGMPGLADQRDETLRAIAHMEQVADVNAAQSIAHDEMMAAGGPENSRAYVEYEAMTRRHQELLPRDTLG</sequence>
<reference evidence="2 3" key="1">
    <citation type="submission" date="2017-10" db="EMBL/GenBank/DDBJ databases">
        <title>Sequencing the genomes of 1000 actinobacteria strains.</title>
        <authorList>
            <person name="Klenk H.-P."/>
        </authorList>
    </citation>
    <scope>NUCLEOTIDE SEQUENCE [LARGE SCALE GENOMIC DNA]</scope>
    <source>
        <strain evidence="2 3">DSM 46092</strain>
    </source>
</reference>
<accession>A0A2A9FFS0</accession>
<dbReference type="EMBL" id="PDJK01000002">
    <property type="protein sequence ID" value="PFG49340.1"/>
    <property type="molecule type" value="Genomic_DNA"/>
</dbReference>
<gene>
    <name evidence="2" type="ORF">ATK36_4490</name>
</gene>
<comment type="caution">
    <text evidence="2">The sequence shown here is derived from an EMBL/GenBank/DDBJ whole genome shotgun (WGS) entry which is preliminary data.</text>
</comment>
<keyword evidence="3" id="KW-1185">Reference proteome</keyword>
<evidence type="ECO:0000256" key="1">
    <source>
        <dbReference type="SAM" id="MobiDB-lite"/>
    </source>
</evidence>
<evidence type="ECO:0000313" key="2">
    <source>
        <dbReference type="EMBL" id="PFG49340.1"/>
    </source>
</evidence>
<dbReference type="Proteomes" id="UP000243542">
    <property type="component" value="Unassembled WGS sequence"/>
</dbReference>
<dbReference type="PROSITE" id="PS51257">
    <property type="entry name" value="PROKAR_LIPOPROTEIN"/>
    <property type="match status" value="1"/>
</dbReference>